<dbReference type="SMART" id="SM00636">
    <property type="entry name" value="Glyco_18"/>
    <property type="match status" value="1"/>
</dbReference>
<proteinExistence type="inferred from homology"/>
<protein>
    <recommendedName>
        <fullName evidence="2">chitinase</fullName>
        <ecNumber evidence="2">3.2.1.14</ecNumber>
    </recommendedName>
</protein>
<keyword evidence="4" id="KW-0624">Polysaccharide degradation</keyword>
<dbReference type="EMBL" id="CP135996">
    <property type="protein sequence ID" value="WOC32485.1"/>
    <property type="molecule type" value="Genomic_DNA"/>
</dbReference>
<evidence type="ECO:0000256" key="4">
    <source>
        <dbReference type="ARBA" id="ARBA00023024"/>
    </source>
</evidence>
<gene>
    <name evidence="9" type="ORF">PXC00_01050</name>
</gene>
<dbReference type="KEGG" id="carl:PXC00_01050"/>
<evidence type="ECO:0000313" key="9">
    <source>
        <dbReference type="EMBL" id="WOC32485.1"/>
    </source>
</evidence>
<dbReference type="PANTHER" id="PTHR11177">
    <property type="entry name" value="CHITINASE"/>
    <property type="match status" value="1"/>
</dbReference>
<dbReference type="InterPro" id="IPR029070">
    <property type="entry name" value="Chitinase_insertion_sf"/>
</dbReference>
<dbReference type="RefSeq" id="WP_275844653.1">
    <property type="nucleotide sequence ID" value="NZ_CP135996.1"/>
</dbReference>
<evidence type="ECO:0000256" key="7">
    <source>
        <dbReference type="RuleBase" id="RU004453"/>
    </source>
</evidence>
<accession>A0AA97DBB4</accession>
<name>A0AA97DBB4_9FIRM</name>
<dbReference type="EC" id="3.2.1.14" evidence="2"/>
<evidence type="ECO:0000256" key="2">
    <source>
        <dbReference type="ARBA" id="ARBA00012729"/>
    </source>
</evidence>
<dbReference type="Gene3D" id="3.10.50.10">
    <property type="match status" value="1"/>
</dbReference>
<dbReference type="Proteomes" id="UP001300604">
    <property type="component" value="Chromosome"/>
</dbReference>
<evidence type="ECO:0000313" key="10">
    <source>
        <dbReference type="Proteomes" id="UP001300604"/>
    </source>
</evidence>
<keyword evidence="4" id="KW-0119">Carbohydrate metabolism</keyword>
<dbReference type="PROSITE" id="PS51910">
    <property type="entry name" value="GH18_2"/>
    <property type="match status" value="1"/>
</dbReference>
<keyword evidence="4" id="KW-0146">Chitin degradation</keyword>
<dbReference type="InterPro" id="IPR001223">
    <property type="entry name" value="Glyco_hydro18_cat"/>
</dbReference>
<evidence type="ECO:0000256" key="5">
    <source>
        <dbReference type="ARBA" id="ARBA00023295"/>
    </source>
</evidence>
<keyword evidence="10" id="KW-1185">Reference proteome</keyword>
<dbReference type="PANTHER" id="PTHR11177:SF317">
    <property type="entry name" value="CHITINASE 12-RELATED"/>
    <property type="match status" value="1"/>
</dbReference>
<keyword evidence="5 6" id="KW-0326">Glycosidase</keyword>
<feature type="domain" description="GH18" evidence="8">
    <location>
        <begin position="4"/>
        <end position="336"/>
    </location>
</feature>
<dbReference type="SUPFAM" id="SSF54556">
    <property type="entry name" value="Chitinase insertion domain"/>
    <property type="match status" value="1"/>
</dbReference>
<organism evidence="9 10">
    <name type="scientific">Caproicibacterium argilliputei</name>
    <dbReference type="NCBI Taxonomy" id="3030016"/>
    <lineage>
        <taxon>Bacteria</taxon>
        <taxon>Bacillati</taxon>
        <taxon>Bacillota</taxon>
        <taxon>Clostridia</taxon>
        <taxon>Eubacteriales</taxon>
        <taxon>Oscillospiraceae</taxon>
        <taxon>Caproicibacterium</taxon>
    </lineage>
</organism>
<dbReference type="Pfam" id="PF00704">
    <property type="entry name" value="Glyco_hydro_18"/>
    <property type="match status" value="1"/>
</dbReference>
<dbReference type="InterPro" id="IPR011583">
    <property type="entry name" value="Chitinase_II/V-like_cat"/>
</dbReference>
<comment type="catalytic activity">
    <reaction evidence="1">
        <text>Random endo-hydrolysis of N-acetyl-beta-D-glucosaminide (1-&gt;4)-beta-linkages in chitin and chitodextrins.</text>
        <dbReference type="EC" id="3.2.1.14"/>
    </reaction>
</comment>
<dbReference type="GO" id="GO:0005975">
    <property type="term" value="P:carbohydrate metabolic process"/>
    <property type="evidence" value="ECO:0007669"/>
    <property type="project" value="InterPro"/>
</dbReference>
<dbReference type="InterPro" id="IPR017853">
    <property type="entry name" value="GH"/>
</dbReference>
<dbReference type="PROSITE" id="PS01095">
    <property type="entry name" value="GH18_1"/>
    <property type="match status" value="1"/>
</dbReference>
<evidence type="ECO:0000256" key="1">
    <source>
        <dbReference type="ARBA" id="ARBA00000822"/>
    </source>
</evidence>
<sequence length="340" mass="37896">MPNEILAGYCINENVKDMTADDAQKLTHLNIAAGTVQDGRAVLVSEEGVSCIPQLRQWNPALKCSVCFGGEFSTPCLTAEGRRQIAGDLAAIVRRCGLDGVDIDWEYPCCGENGLEADPADRENYTLLLQEIRAQLETAGQGLLLTSAVGAGQYFLDSTQMQQAQEFLDYVYIMTYDLRGAFQVLTGHHTNLYAPVGDIFLDSADAAARAYAAAGVPKSKIAIGMAFYTRVWKGVPNRYNGYLQIAKTRGEYGPHYDELLTGYINQNGYTRYWDDVCKAPYLFNGDTFISYDDEQSIRCKCAYVRQHGYAGVFYWEHGCDTTRTLLHAAYQSLYQEEEQQ</sequence>
<keyword evidence="3 6" id="KW-0378">Hydrolase</keyword>
<reference evidence="9" key="1">
    <citation type="submission" date="2023-09" db="EMBL/GenBank/DDBJ databases">
        <authorList>
            <person name="Zeng C."/>
        </authorList>
    </citation>
    <scope>NUCLEOTIDE SEQUENCE</scope>
    <source>
        <strain evidence="9">ZCY20-5</strain>
    </source>
</reference>
<dbReference type="InterPro" id="IPR001579">
    <property type="entry name" value="Glyco_hydro_18_chit_AS"/>
</dbReference>
<evidence type="ECO:0000256" key="6">
    <source>
        <dbReference type="RuleBase" id="RU000489"/>
    </source>
</evidence>
<dbReference type="SUPFAM" id="SSF51445">
    <property type="entry name" value="(Trans)glycosidases"/>
    <property type="match status" value="1"/>
</dbReference>
<dbReference type="InterPro" id="IPR050314">
    <property type="entry name" value="Glycosyl_Hydrlase_18"/>
</dbReference>
<dbReference type="GO" id="GO:0008061">
    <property type="term" value="F:chitin binding"/>
    <property type="evidence" value="ECO:0007669"/>
    <property type="project" value="InterPro"/>
</dbReference>
<comment type="similarity">
    <text evidence="7">Belongs to the glycosyl hydrolase 18 family.</text>
</comment>
<evidence type="ECO:0000259" key="8">
    <source>
        <dbReference type="PROSITE" id="PS51910"/>
    </source>
</evidence>
<dbReference type="Gene3D" id="3.20.20.80">
    <property type="entry name" value="Glycosidases"/>
    <property type="match status" value="1"/>
</dbReference>
<dbReference type="AlphaFoldDB" id="A0AA97DBB4"/>
<dbReference type="GO" id="GO:0008843">
    <property type="term" value="F:endochitinase activity"/>
    <property type="evidence" value="ECO:0007669"/>
    <property type="project" value="UniProtKB-EC"/>
</dbReference>
<reference evidence="9" key="2">
    <citation type="submission" date="2024-06" db="EMBL/GenBank/DDBJ databases">
        <title>Caproicibacterium argilliputei sp. nov, a novel caproic acid producing anaerobic bacterium isolated from pit mud.</title>
        <authorList>
            <person name="Xia S."/>
        </authorList>
    </citation>
    <scope>NUCLEOTIDE SEQUENCE</scope>
    <source>
        <strain evidence="9">ZCY20-5</strain>
    </source>
</reference>
<evidence type="ECO:0000256" key="3">
    <source>
        <dbReference type="ARBA" id="ARBA00022801"/>
    </source>
</evidence>
<dbReference type="GO" id="GO:0006032">
    <property type="term" value="P:chitin catabolic process"/>
    <property type="evidence" value="ECO:0007669"/>
    <property type="project" value="UniProtKB-KW"/>
</dbReference>